<dbReference type="Gene3D" id="1.25.10.10">
    <property type="entry name" value="Leucine-rich Repeat Variant"/>
    <property type="match status" value="1"/>
</dbReference>
<keyword evidence="6" id="KW-0653">Protein transport</keyword>
<dbReference type="EMBL" id="JANBOH010000268">
    <property type="protein sequence ID" value="KAJ1643321.1"/>
    <property type="molecule type" value="Genomic_DNA"/>
</dbReference>
<dbReference type="Proteomes" id="UP001145021">
    <property type="component" value="Unassembled WGS sequence"/>
</dbReference>
<gene>
    <name evidence="9" type="primary">PSE1</name>
    <name evidence="9" type="ORF">LPJ64_004897</name>
</gene>
<dbReference type="InterPro" id="IPR041653">
    <property type="entry name" value="Importin_rep_4"/>
</dbReference>
<dbReference type="InterPro" id="IPR011989">
    <property type="entry name" value="ARM-like"/>
</dbReference>
<dbReference type="PANTHER" id="PTHR10527">
    <property type="entry name" value="IMPORTIN BETA"/>
    <property type="match status" value="1"/>
</dbReference>
<dbReference type="SUPFAM" id="SSF48371">
    <property type="entry name" value="ARM repeat"/>
    <property type="match status" value="1"/>
</dbReference>
<evidence type="ECO:0000256" key="1">
    <source>
        <dbReference type="ARBA" id="ARBA00004123"/>
    </source>
</evidence>
<dbReference type="GO" id="GO:0005634">
    <property type="term" value="C:nucleus"/>
    <property type="evidence" value="ECO:0007669"/>
    <property type="project" value="UniProtKB-SubCell"/>
</dbReference>
<dbReference type="InterPro" id="IPR041389">
    <property type="entry name" value="Importin_rep_6"/>
</dbReference>
<dbReference type="Pfam" id="PF13513">
    <property type="entry name" value="HEAT_EZ"/>
    <property type="match status" value="1"/>
</dbReference>
<organism evidence="9 10">
    <name type="scientific">Coemansia asiatica</name>
    <dbReference type="NCBI Taxonomy" id="1052880"/>
    <lineage>
        <taxon>Eukaryota</taxon>
        <taxon>Fungi</taxon>
        <taxon>Fungi incertae sedis</taxon>
        <taxon>Zoopagomycota</taxon>
        <taxon>Kickxellomycotina</taxon>
        <taxon>Kickxellomycetes</taxon>
        <taxon>Kickxellales</taxon>
        <taxon>Kickxellaceae</taxon>
        <taxon>Coemansia</taxon>
    </lineage>
</organism>
<dbReference type="GO" id="GO:0006606">
    <property type="term" value="P:protein import into nucleus"/>
    <property type="evidence" value="ECO:0007669"/>
    <property type="project" value="InterPro"/>
</dbReference>
<sequence>MSNFEQTASLLKTLMGSLMSSDNEERTKAEGALNTEWVATQPQTVLGSLAFLVHRDNDAQARAFAAILLRRISFQNAAAAENKEDQHTVWSVVPKTVHQVVKAELLGALQSESERSTRHKLCDTISEIVDHEGQDGWPELLGALYACAQDSNAQLRESAYRIFTSCPELLYQQSMAAVSSAFAGAFQDSDASVRLAALQAAVAFIVNADEKQKTALTPMIGPMLAVLEPLLQSGDEAGLVEALLALMEAAQEGPKMFRGVLDSLIPFATSIAKNHDLESRTQQSAVELLVTLAEVAPGMCRKNAQFCQQLVPVCMQMMSCIEDDKDWHNADSLEDSDNDEPWVFGEQTMDRLAIALGGKQLLPIAFKYIPDMMASSEWAQRTAALSVISAIGEGCYKIMRSELSQILGLIEPAFDDAHPRVRYAACNCFGQMSTDFAPIVQEKHSAAVLPRLMAAMGDQHSRVQAHAAAAMVNFAEEASKATLEPFLDTLLERLLTMLSSSKRYVQEQAITTIATLAENAQSRFAKYYSTIMPMLLNVLAQATDSEHRMLRGKAMECATFIALAVGRDVFAPDSQRLVELLTAAQHVVTDADDPQASYLQQAWARLCKLLGSDFVPILPVVMPPLITAAAQQPDFAILDAEEDAEASYSAEDGWEFTSIGGQQIGIRTSLLEEKLDAVELIGSYASDLGAGFLPYAAQALEIIVPLFRFYYHDGVRAAAAVSVPLILSTVREAGDEAALRQVWAPICDKYLSVLDGEEDDTFAMALFSSFADSVGIVGDRCMTDAQLQAFTEACVAQMSKYYKRMKDREAARAAQELDEDDEEQLLEEELIEGQTVDEVAKSLHSVLKTHGPAYVPLFQNMLPLARKYLQERDPAARQWAICVFDDLVEFAGPASAQFAGDFLEAIAAALRQTDSPDLRQAAAYGVGIMARSGGDAYADFIIATALPAMLEMLARPDARETENIFATENIISATAKVLRVYAPRLGSSAQTVLQTWFAALPVCNDDEEVPGVYEYLLQMLSESPDVLLAGNDPRAVKHLVKVVVEALAVCNLSNEMTQALVGVMQQTLASFDDAAKAGLWAEIPREQQQALQAKGLF</sequence>
<dbReference type="Pfam" id="PF18829">
    <property type="entry name" value="Importin_rep_6"/>
    <property type="match status" value="1"/>
</dbReference>
<evidence type="ECO:0000313" key="10">
    <source>
        <dbReference type="Proteomes" id="UP001145021"/>
    </source>
</evidence>
<dbReference type="AlphaFoldDB" id="A0A9W7XFD6"/>
<evidence type="ECO:0000256" key="3">
    <source>
        <dbReference type="ARBA" id="ARBA00022448"/>
    </source>
</evidence>
<evidence type="ECO:0000259" key="8">
    <source>
        <dbReference type="SMART" id="SM01349"/>
    </source>
</evidence>
<comment type="caution">
    <text evidence="9">The sequence shown here is derived from an EMBL/GenBank/DDBJ whole genome shotgun (WGS) entry which is preliminary data.</text>
</comment>
<comment type="subcellular location">
    <subcellularLocation>
        <location evidence="2">Cytoplasm</location>
    </subcellularLocation>
    <subcellularLocation>
        <location evidence="1">Nucleus</location>
    </subcellularLocation>
</comment>
<reference evidence="9" key="1">
    <citation type="submission" date="2022-07" db="EMBL/GenBank/DDBJ databases">
        <title>Phylogenomic reconstructions and comparative analyses of Kickxellomycotina fungi.</title>
        <authorList>
            <person name="Reynolds N.K."/>
            <person name="Stajich J.E."/>
            <person name="Barry K."/>
            <person name="Grigoriev I.V."/>
            <person name="Crous P."/>
            <person name="Smith M.E."/>
        </authorList>
    </citation>
    <scope>NUCLEOTIDE SEQUENCE</scope>
    <source>
        <strain evidence="9">NBRC 105413</strain>
    </source>
</reference>
<dbReference type="InterPro" id="IPR016024">
    <property type="entry name" value="ARM-type_fold"/>
</dbReference>
<evidence type="ECO:0000256" key="7">
    <source>
        <dbReference type="ARBA" id="ARBA00023242"/>
    </source>
</evidence>
<evidence type="ECO:0000256" key="5">
    <source>
        <dbReference type="ARBA" id="ARBA00022737"/>
    </source>
</evidence>
<evidence type="ECO:0000256" key="4">
    <source>
        <dbReference type="ARBA" id="ARBA00022490"/>
    </source>
</evidence>
<name>A0A9W7XFD6_9FUNG</name>
<keyword evidence="7" id="KW-0539">Nucleus</keyword>
<feature type="domain" description="TOG" evidence="8">
    <location>
        <begin position="355"/>
        <end position="597"/>
    </location>
</feature>
<dbReference type="Pfam" id="PF25574">
    <property type="entry name" value="TPR_IMB1"/>
    <property type="match status" value="1"/>
</dbReference>
<protein>
    <submittedName>
        <fullName evidence="9">Importin subunit beta-3</fullName>
    </submittedName>
</protein>
<keyword evidence="5" id="KW-0677">Repeat</keyword>
<dbReference type="InterPro" id="IPR034085">
    <property type="entry name" value="TOG"/>
</dbReference>
<evidence type="ECO:0000256" key="6">
    <source>
        <dbReference type="ARBA" id="ARBA00022927"/>
    </source>
</evidence>
<keyword evidence="10" id="KW-1185">Reference proteome</keyword>
<keyword evidence="3" id="KW-0813">Transport</keyword>
<accession>A0A9W7XFD6</accession>
<keyword evidence="4" id="KW-0963">Cytoplasm</keyword>
<dbReference type="Pfam" id="PF25780">
    <property type="entry name" value="TPR_IPO5"/>
    <property type="match status" value="1"/>
</dbReference>
<dbReference type="InterPro" id="IPR057672">
    <property type="entry name" value="TPR_IPO4/5"/>
</dbReference>
<dbReference type="GO" id="GO:0005737">
    <property type="term" value="C:cytoplasm"/>
    <property type="evidence" value="ECO:0007669"/>
    <property type="project" value="UniProtKB-SubCell"/>
</dbReference>
<proteinExistence type="predicted"/>
<evidence type="ECO:0000256" key="2">
    <source>
        <dbReference type="ARBA" id="ARBA00004496"/>
    </source>
</evidence>
<evidence type="ECO:0000313" key="9">
    <source>
        <dbReference type="EMBL" id="KAJ1643321.1"/>
    </source>
</evidence>
<dbReference type="InterPro" id="IPR040122">
    <property type="entry name" value="Importin_beta"/>
</dbReference>
<dbReference type="InterPro" id="IPR058584">
    <property type="entry name" value="IMB1_TNPO1-like_TPR"/>
</dbReference>
<dbReference type="SMART" id="SM01349">
    <property type="entry name" value="TOG"/>
    <property type="match status" value="1"/>
</dbReference>
<dbReference type="Pfam" id="PF18808">
    <property type="entry name" value="Importin_rep_4"/>
    <property type="match status" value="1"/>
</dbReference>